<organism evidence="2 3">
    <name type="scientific">Oryza sativa subsp. japonica</name>
    <name type="common">Rice</name>
    <dbReference type="NCBI Taxonomy" id="39947"/>
    <lineage>
        <taxon>Eukaryota</taxon>
        <taxon>Viridiplantae</taxon>
        <taxon>Streptophyta</taxon>
        <taxon>Embryophyta</taxon>
        <taxon>Tracheophyta</taxon>
        <taxon>Spermatophyta</taxon>
        <taxon>Magnoliopsida</taxon>
        <taxon>Liliopsida</taxon>
        <taxon>Poales</taxon>
        <taxon>Poaceae</taxon>
        <taxon>BOP clade</taxon>
        <taxon>Oryzoideae</taxon>
        <taxon>Oryzeae</taxon>
        <taxon>Oryzinae</taxon>
        <taxon>Oryza</taxon>
        <taxon>Oryza sativa</taxon>
    </lineage>
</organism>
<evidence type="ECO:0000256" key="1">
    <source>
        <dbReference type="SAM" id="MobiDB-lite"/>
    </source>
</evidence>
<evidence type="ECO:0000313" key="3">
    <source>
        <dbReference type="Proteomes" id="UP000059680"/>
    </source>
</evidence>
<keyword evidence="3" id="KW-1185">Reference proteome</keyword>
<feature type="non-terminal residue" evidence="2">
    <location>
        <position position="364"/>
    </location>
</feature>
<protein>
    <submittedName>
        <fullName evidence="2">Os03g0337550 protein</fullName>
    </submittedName>
</protein>
<reference evidence="2 3" key="2">
    <citation type="journal article" date="2013" name="Plant Cell Physiol.">
        <title>Rice Annotation Project Database (RAP-DB): an integrative and interactive database for rice genomics.</title>
        <authorList>
            <person name="Sakai H."/>
            <person name="Lee S.S."/>
            <person name="Tanaka T."/>
            <person name="Numa H."/>
            <person name="Kim J."/>
            <person name="Kawahara Y."/>
            <person name="Wakimoto H."/>
            <person name="Yang C.C."/>
            <person name="Iwamoto M."/>
            <person name="Abe T."/>
            <person name="Yamada Y."/>
            <person name="Muto A."/>
            <person name="Inokuchi H."/>
            <person name="Ikemura T."/>
            <person name="Matsumoto T."/>
            <person name="Sasaki T."/>
            <person name="Itoh T."/>
        </authorList>
    </citation>
    <scope>NUCLEOTIDE SEQUENCE [LARGE SCALE GENOMIC DNA]</scope>
    <source>
        <strain evidence="3">cv. Nipponbare</strain>
    </source>
</reference>
<feature type="non-terminal residue" evidence="2">
    <location>
        <position position="1"/>
    </location>
</feature>
<sequence length="364" mass="39616">EQRRRRDAEGDVGAAAVAAEEVVADVDGEPLEQRRPGLALHVGVAQDEGRAGVPRRRQRLQLLRHLLVVRRLRARHVAVDEEPHLLRPPAAAAGAPVVVAAAASSARRRRLHGRRRRVLDAVLDVVAGVAAPDHGEPRPPLLLRFVIAAAAARVAAPVRGVELDEGGEALDELRLERVHVLVHVAVAVAHDAPVGAVARRADAADEVALGGEHVRHRHRLDADEHQHLVERREVGDEAGEVGRHAGGEVGVDEADAGDAHHAELVAEGEQPLQGDLVVQVELVLLDGGVVPHQHDGHEEERQQDGQPRALQELDERRREVERLHGAEEEEEAQRQHRRPAPAQHDHQGRQAGGHQHHCDHSQPC</sequence>
<feature type="compositionally biased region" description="Basic and acidic residues" evidence="1">
    <location>
        <begin position="315"/>
        <end position="326"/>
    </location>
</feature>
<feature type="region of interest" description="Disordered" evidence="1">
    <location>
        <begin position="290"/>
        <end position="309"/>
    </location>
</feature>
<proteinExistence type="predicted"/>
<feature type="compositionally biased region" description="Basic and acidic residues" evidence="1">
    <location>
        <begin position="292"/>
        <end position="303"/>
    </location>
</feature>
<dbReference type="FunCoup" id="A0A0P0VX86">
    <property type="interactions" value="2"/>
</dbReference>
<evidence type="ECO:0000313" key="2">
    <source>
        <dbReference type="EMBL" id="BAS84095.1"/>
    </source>
</evidence>
<reference evidence="2 3" key="3">
    <citation type="journal article" date="2013" name="Rice">
        <title>Improvement of the Oryza sativa Nipponbare reference genome using next generation sequence and optical map data.</title>
        <authorList>
            <person name="Kawahara Y."/>
            <person name="de la Bastide M."/>
            <person name="Hamilton J.P."/>
            <person name="Kanamori H."/>
            <person name="McCombie W.R."/>
            <person name="Ouyang S."/>
            <person name="Schwartz D.C."/>
            <person name="Tanaka T."/>
            <person name="Wu J."/>
            <person name="Zhou S."/>
            <person name="Childs K.L."/>
            <person name="Davidson R.M."/>
            <person name="Lin H."/>
            <person name="Quesada-Ocampo L."/>
            <person name="Vaillancourt B."/>
            <person name="Sakai H."/>
            <person name="Lee S.S."/>
            <person name="Kim J."/>
            <person name="Numa H."/>
            <person name="Itoh T."/>
            <person name="Buell C.R."/>
            <person name="Matsumoto T."/>
        </authorList>
    </citation>
    <scope>NUCLEOTIDE SEQUENCE [LARGE SCALE GENOMIC DNA]</scope>
    <source>
        <strain evidence="3">cv. Nipponbare</strain>
    </source>
</reference>
<reference evidence="3" key="1">
    <citation type="journal article" date="2005" name="Nature">
        <title>The map-based sequence of the rice genome.</title>
        <authorList>
            <consortium name="International rice genome sequencing project (IRGSP)"/>
            <person name="Matsumoto T."/>
            <person name="Wu J."/>
            <person name="Kanamori H."/>
            <person name="Katayose Y."/>
            <person name="Fujisawa M."/>
            <person name="Namiki N."/>
            <person name="Mizuno H."/>
            <person name="Yamamoto K."/>
            <person name="Antonio B.A."/>
            <person name="Baba T."/>
            <person name="Sakata K."/>
            <person name="Nagamura Y."/>
            <person name="Aoki H."/>
            <person name="Arikawa K."/>
            <person name="Arita K."/>
            <person name="Bito T."/>
            <person name="Chiden Y."/>
            <person name="Fujitsuka N."/>
            <person name="Fukunaka R."/>
            <person name="Hamada M."/>
            <person name="Harada C."/>
            <person name="Hayashi A."/>
            <person name="Hijishita S."/>
            <person name="Honda M."/>
            <person name="Hosokawa S."/>
            <person name="Ichikawa Y."/>
            <person name="Idonuma A."/>
            <person name="Iijima M."/>
            <person name="Ikeda M."/>
            <person name="Ikeno M."/>
            <person name="Ito K."/>
            <person name="Ito S."/>
            <person name="Ito T."/>
            <person name="Ito Y."/>
            <person name="Ito Y."/>
            <person name="Iwabuchi A."/>
            <person name="Kamiya K."/>
            <person name="Karasawa W."/>
            <person name="Kurita K."/>
            <person name="Katagiri S."/>
            <person name="Kikuta A."/>
            <person name="Kobayashi H."/>
            <person name="Kobayashi N."/>
            <person name="Machita K."/>
            <person name="Maehara T."/>
            <person name="Masukawa M."/>
            <person name="Mizubayashi T."/>
            <person name="Mukai Y."/>
            <person name="Nagasaki H."/>
            <person name="Nagata Y."/>
            <person name="Naito S."/>
            <person name="Nakashima M."/>
            <person name="Nakama Y."/>
            <person name="Nakamichi Y."/>
            <person name="Nakamura M."/>
            <person name="Meguro A."/>
            <person name="Negishi M."/>
            <person name="Ohta I."/>
            <person name="Ohta T."/>
            <person name="Okamoto M."/>
            <person name="Ono N."/>
            <person name="Saji S."/>
            <person name="Sakaguchi M."/>
            <person name="Sakai K."/>
            <person name="Shibata M."/>
            <person name="Shimokawa T."/>
            <person name="Song J."/>
            <person name="Takazaki Y."/>
            <person name="Terasawa K."/>
            <person name="Tsugane M."/>
            <person name="Tsuji K."/>
            <person name="Ueda S."/>
            <person name="Waki K."/>
            <person name="Yamagata H."/>
            <person name="Yamamoto M."/>
            <person name="Yamamoto S."/>
            <person name="Yamane H."/>
            <person name="Yoshiki S."/>
            <person name="Yoshihara R."/>
            <person name="Yukawa K."/>
            <person name="Zhong H."/>
            <person name="Yano M."/>
            <person name="Yuan Q."/>
            <person name="Ouyang S."/>
            <person name="Liu J."/>
            <person name="Jones K.M."/>
            <person name="Gansberger K."/>
            <person name="Moffat K."/>
            <person name="Hill J."/>
            <person name="Bera J."/>
            <person name="Fadrosh D."/>
            <person name="Jin S."/>
            <person name="Johri S."/>
            <person name="Kim M."/>
            <person name="Overton L."/>
            <person name="Reardon M."/>
            <person name="Tsitrin T."/>
            <person name="Vuong H."/>
            <person name="Weaver B."/>
            <person name="Ciecko A."/>
            <person name="Tallon L."/>
            <person name="Jackson J."/>
            <person name="Pai G."/>
            <person name="Aken S.V."/>
            <person name="Utterback T."/>
            <person name="Reidmuller S."/>
            <person name="Feldblyum T."/>
            <person name="Hsiao J."/>
            <person name="Zismann V."/>
            <person name="Iobst S."/>
            <person name="de Vazeille A.R."/>
            <person name="Buell C.R."/>
            <person name="Ying K."/>
            <person name="Li Y."/>
            <person name="Lu T."/>
            <person name="Huang Y."/>
            <person name="Zhao Q."/>
            <person name="Feng Q."/>
            <person name="Zhang L."/>
            <person name="Zhu J."/>
            <person name="Weng Q."/>
            <person name="Mu J."/>
            <person name="Lu Y."/>
            <person name="Fan D."/>
            <person name="Liu Y."/>
            <person name="Guan J."/>
            <person name="Zhang Y."/>
            <person name="Yu S."/>
            <person name="Liu X."/>
            <person name="Zhang Y."/>
            <person name="Hong G."/>
            <person name="Han B."/>
            <person name="Choisne N."/>
            <person name="Demange N."/>
            <person name="Orjeda G."/>
            <person name="Samain S."/>
            <person name="Cattolico L."/>
            <person name="Pelletier E."/>
            <person name="Couloux A."/>
            <person name="Segurens B."/>
            <person name="Wincker P."/>
            <person name="D'Hont A."/>
            <person name="Scarpelli C."/>
            <person name="Weissenbach J."/>
            <person name="Salanoubat M."/>
            <person name="Quetier F."/>
            <person name="Yu Y."/>
            <person name="Kim H.R."/>
            <person name="Rambo T."/>
            <person name="Currie J."/>
            <person name="Collura K."/>
            <person name="Luo M."/>
            <person name="Yang T."/>
            <person name="Ammiraju J.S.S."/>
            <person name="Engler F."/>
            <person name="Soderlund C."/>
            <person name="Wing R.A."/>
            <person name="Palmer L.E."/>
            <person name="de la Bastide M."/>
            <person name="Spiegel L."/>
            <person name="Nascimento L."/>
            <person name="Zutavern T."/>
            <person name="O'Shaughnessy A."/>
            <person name="Dike S."/>
            <person name="Dedhia N."/>
            <person name="Preston R."/>
            <person name="Balija V."/>
            <person name="McCombie W.R."/>
            <person name="Chow T."/>
            <person name="Chen H."/>
            <person name="Chung M."/>
            <person name="Chen C."/>
            <person name="Shaw J."/>
            <person name="Wu H."/>
            <person name="Hsiao K."/>
            <person name="Chao Y."/>
            <person name="Chu M."/>
            <person name="Cheng C."/>
            <person name="Hour A."/>
            <person name="Lee P."/>
            <person name="Lin S."/>
            <person name="Lin Y."/>
            <person name="Liou J."/>
            <person name="Liu S."/>
            <person name="Hsing Y."/>
            <person name="Raghuvanshi S."/>
            <person name="Mohanty A."/>
            <person name="Bharti A.K."/>
            <person name="Gaur A."/>
            <person name="Gupta V."/>
            <person name="Kumar D."/>
            <person name="Ravi V."/>
            <person name="Vij S."/>
            <person name="Kapur A."/>
            <person name="Khurana P."/>
            <person name="Khurana P."/>
            <person name="Khurana J.P."/>
            <person name="Tyagi A.K."/>
            <person name="Gaikwad K."/>
            <person name="Singh A."/>
            <person name="Dalal V."/>
            <person name="Srivastava S."/>
            <person name="Dixit A."/>
            <person name="Pal A.K."/>
            <person name="Ghazi I.A."/>
            <person name="Yadav M."/>
            <person name="Pandit A."/>
            <person name="Bhargava A."/>
            <person name="Sureshbabu K."/>
            <person name="Batra K."/>
            <person name="Sharma T.R."/>
            <person name="Mohapatra T."/>
            <person name="Singh N.K."/>
            <person name="Messing J."/>
            <person name="Nelson A.B."/>
            <person name="Fuks G."/>
            <person name="Kavchok S."/>
            <person name="Keizer G."/>
            <person name="Linton E."/>
            <person name="Llaca V."/>
            <person name="Song R."/>
            <person name="Tanyolac B."/>
            <person name="Young S."/>
            <person name="Ho-Il K."/>
            <person name="Hahn J.H."/>
            <person name="Sangsakoo G."/>
            <person name="Vanavichit A."/>
            <person name="de Mattos Luiz.A.T."/>
            <person name="Zimmer P.D."/>
            <person name="Malone G."/>
            <person name="Dellagostin O."/>
            <person name="de Oliveira A.C."/>
            <person name="Bevan M."/>
            <person name="Bancroft I."/>
            <person name="Minx P."/>
            <person name="Cordum H."/>
            <person name="Wilson R."/>
            <person name="Cheng Z."/>
            <person name="Jin W."/>
            <person name="Jiang J."/>
            <person name="Leong S.A."/>
            <person name="Iwama H."/>
            <person name="Gojobori T."/>
            <person name="Itoh T."/>
            <person name="Niimura Y."/>
            <person name="Fujii Y."/>
            <person name="Habara T."/>
            <person name="Sakai H."/>
            <person name="Sato Y."/>
            <person name="Wilson G."/>
            <person name="Kumar K."/>
            <person name="McCouch S."/>
            <person name="Juretic N."/>
            <person name="Hoen D."/>
            <person name="Wright S."/>
            <person name="Bruskiewich R."/>
            <person name="Bureau T."/>
            <person name="Miyao A."/>
            <person name="Hirochika H."/>
            <person name="Nishikawa T."/>
            <person name="Kadowaki K."/>
            <person name="Sugiura M."/>
            <person name="Burr B."/>
            <person name="Sasaki T."/>
        </authorList>
    </citation>
    <scope>NUCLEOTIDE SEQUENCE [LARGE SCALE GENOMIC DNA]</scope>
    <source>
        <strain evidence="3">cv. Nipponbare</strain>
    </source>
</reference>
<accession>A0A0P0VX86</accession>
<dbReference type="EMBL" id="AP014959">
    <property type="protein sequence ID" value="BAS84095.1"/>
    <property type="molecule type" value="Genomic_DNA"/>
</dbReference>
<dbReference type="InParanoid" id="A0A0P0VX86"/>
<dbReference type="PaxDb" id="39947-A0A0P0VX86"/>
<feature type="region of interest" description="Disordered" evidence="1">
    <location>
        <begin position="315"/>
        <end position="364"/>
    </location>
</feature>
<dbReference type="Gramene" id="Os03t0337550-00">
    <property type="protein sequence ID" value="Os03t0337550-00"/>
    <property type="gene ID" value="Os03g0337550"/>
</dbReference>
<name>A0A0P0VX86_ORYSJ</name>
<gene>
    <name evidence="2" type="ordered locus">Os03g0337550</name>
    <name evidence="2" type="ORF">OSNPB_030337550</name>
</gene>
<dbReference type="Proteomes" id="UP000059680">
    <property type="component" value="Chromosome 3"/>
</dbReference>
<dbReference type="AlphaFoldDB" id="A0A0P0VX86"/>